<dbReference type="Proteomes" id="UP000053477">
    <property type="component" value="Unassembled WGS sequence"/>
</dbReference>
<accession>A0A0H2RPN7</accession>
<name>A0A0H2RPN7_9AGAM</name>
<evidence type="ECO:0000313" key="2">
    <source>
        <dbReference type="Proteomes" id="UP000053477"/>
    </source>
</evidence>
<organism evidence="1 2">
    <name type="scientific">Schizopora paradoxa</name>
    <dbReference type="NCBI Taxonomy" id="27342"/>
    <lineage>
        <taxon>Eukaryota</taxon>
        <taxon>Fungi</taxon>
        <taxon>Dikarya</taxon>
        <taxon>Basidiomycota</taxon>
        <taxon>Agaricomycotina</taxon>
        <taxon>Agaricomycetes</taxon>
        <taxon>Hymenochaetales</taxon>
        <taxon>Schizoporaceae</taxon>
        <taxon>Schizopora</taxon>
    </lineage>
</organism>
<gene>
    <name evidence="1" type="ORF">SCHPADRAFT_355072</name>
</gene>
<proteinExistence type="predicted"/>
<sequence length="188" mass="21742">MSNCANTSSDLSDFFLQYEAILNKNGSQDTTISYKGPGSRLLKELQSMTPEERRMREERFKLAEATVYVPSCLCKEAEEEYQSVLRGGEKLNPPLECQLHPENFKKVPARKKKHTIPERFAYLLRTERYFEPNSAPLDPIEKMEFTTYMKSIYDAGFEVKYTPKGVPYLINKHDPYGVLTCYIGCNLR</sequence>
<evidence type="ECO:0000313" key="1">
    <source>
        <dbReference type="EMBL" id="KLO13567.1"/>
    </source>
</evidence>
<reference evidence="1 2" key="1">
    <citation type="submission" date="2015-04" db="EMBL/GenBank/DDBJ databases">
        <title>Complete genome sequence of Schizopora paradoxa KUC8140, a cosmopolitan wood degrader in East Asia.</title>
        <authorList>
            <consortium name="DOE Joint Genome Institute"/>
            <person name="Min B."/>
            <person name="Park H."/>
            <person name="Jang Y."/>
            <person name="Kim J.-J."/>
            <person name="Kim K.H."/>
            <person name="Pangilinan J."/>
            <person name="Lipzen A."/>
            <person name="Riley R."/>
            <person name="Grigoriev I.V."/>
            <person name="Spatafora J.W."/>
            <person name="Choi I.-G."/>
        </authorList>
    </citation>
    <scope>NUCLEOTIDE SEQUENCE [LARGE SCALE GENOMIC DNA]</scope>
    <source>
        <strain evidence="1 2">KUC8140</strain>
    </source>
</reference>
<keyword evidence="2" id="KW-1185">Reference proteome</keyword>
<dbReference type="EMBL" id="KQ085957">
    <property type="protein sequence ID" value="KLO13567.1"/>
    <property type="molecule type" value="Genomic_DNA"/>
</dbReference>
<dbReference type="AlphaFoldDB" id="A0A0H2RPN7"/>
<protein>
    <submittedName>
        <fullName evidence="1">Uncharacterized protein</fullName>
    </submittedName>
</protein>
<dbReference type="InParanoid" id="A0A0H2RPN7"/>